<dbReference type="GO" id="GO:0003723">
    <property type="term" value="F:RNA binding"/>
    <property type="evidence" value="ECO:0007669"/>
    <property type="project" value="UniProtKB-KW"/>
</dbReference>
<dbReference type="PANTHER" id="PTHR12189">
    <property type="entry name" value="MRNA GUANINE-7- METHYLTRANSFERASE"/>
    <property type="match status" value="1"/>
</dbReference>
<dbReference type="EMBL" id="MN739933">
    <property type="protein sequence ID" value="QHT78478.1"/>
    <property type="molecule type" value="Genomic_DNA"/>
</dbReference>
<dbReference type="Pfam" id="PF01331">
    <property type="entry name" value="mRNA_cap_enzyme"/>
    <property type="match status" value="1"/>
</dbReference>
<dbReference type="InterPro" id="IPR012340">
    <property type="entry name" value="NA-bd_OB-fold"/>
</dbReference>
<dbReference type="GO" id="GO:0004484">
    <property type="term" value="F:mRNA guanylyltransferase activity"/>
    <property type="evidence" value="ECO:0007669"/>
    <property type="project" value="InterPro"/>
</dbReference>
<dbReference type="GO" id="GO:0005524">
    <property type="term" value="F:ATP binding"/>
    <property type="evidence" value="ECO:0007669"/>
    <property type="project" value="InterPro"/>
</dbReference>
<evidence type="ECO:0000256" key="1">
    <source>
        <dbReference type="ARBA" id="ARBA00011926"/>
    </source>
</evidence>
<name>A0A6C0HD20_9ZZZZ</name>
<dbReference type="PANTHER" id="PTHR12189:SF2">
    <property type="entry name" value="MRNA CAP GUANINE-N7 METHYLTRANSFERASE"/>
    <property type="match status" value="1"/>
</dbReference>
<accession>A0A6C0HD20</accession>
<dbReference type="Gene3D" id="3.30.470.30">
    <property type="entry name" value="DNA ligase/mRNA capping enzyme"/>
    <property type="match status" value="1"/>
</dbReference>
<feature type="domain" description="MRNA cap 0 methyltransferase" evidence="7">
    <location>
        <begin position="763"/>
        <end position="1091"/>
    </location>
</feature>
<sequence>MSSKQKSHLVKETNAKKGEHRESKRESPQVQLDNLVKLFWGNNPYVKDLKKNNELEVRFGTKGIKPLTKIDYDNVIRKLKSLGFTSENEKGTYMLRINNEFLDSSTGRFKKSQIRTEIVGFLNIQEYCKNNDLKRLLSNYSTSQQVSFQKKSPYYHGEEKVFPVNFDDFNFRVSYQVEEKLGEKAGQIKNMIDTWDKSKKYFRYINRVTFSHPELSINVDLSITKSSRYDADKRDVEMTYTTQESGLFSNPEVYEIELEVDNSKIGPGTFTTRVEELLQELRKAIKYVLMGLQGTNYPISYKEQKGVLDDYMKLIMGDEYDPAKHGRVFNSSFIGPSSYTLQISNIAPINERTTIPNIRHDYTVTDKADGQRFMMFINGTGKIYLISNNMQVVFTGAITQNKDTFNSLVDGENVLHDKYGKFINLYAAFDIYFINKRDVRGLGFVPRKPADVPANFRLIQLKNLFRALNPGSIISGETSPMRFESKKFYPTNPADDIFSACNLILKNVDDGLFEYNTDGLIFTPASMGVGADKLGKVSALNKNITWEYSFKWKPAEYNTIDFLVRTEKGANGVDVTTPIFQDGMDTSAVTQLNEYKTIVLCVGFDSKKHGYINPCQDVLEDRLPEFRDIDNEKDYKPAEFVPTNPSEPGAGICNVMLRKDDSCVSQMFTEEGEVFEDGNIVEFRYDIDKNKQWRWIPLRFRADKTAKYKQGLTEYGNAYHVANSNWHSIHNPITKDMITTGNNIPDELVDDDVYYNRIGSSSDKTRALRDFHNLFVKKLLITSVSRRGDTLIDYACGKGGDFSKWIAANLSFVFGIDISKDNLENRLDGACARFLNYRKDFKSVPYSLFVNGNSSANIKSGAAMLNDKAVQITKAVFGEGAKEGMAERLGKAVVRQYGKGEEGFNVSSCQFALHYFFESQTTFQNFIRNVSECTKVGGYFIGGCYDGKLIYNLLKGKKEGESIQLYDEDVKIWEIRKEYGVDYFEDDASSIGYRISVYQESINKMFPEFLVNFDYLERVMENYGFKLATRDEAKSLGIPEGSGLFGELFNTMLEETKRKRYGKNPYGTALEMNANEKKISFLNRYFVYKKVRNVNAEKISLELLDESMEQVRTERKETISAVKVAKQAVKSSKPRVKKLSNKLLLVAATEALEPEPEPEANVAVAVAVEETVTKVKKPRAKKITIALEEETKPQEGEEKKTVAKKPKLKLKLEE</sequence>
<dbReference type="GO" id="GO:0004482">
    <property type="term" value="F:mRNA 5'-cap (guanine-N7-)-methyltransferase activity"/>
    <property type="evidence" value="ECO:0007669"/>
    <property type="project" value="UniProtKB-EC"/>
</dbReference>
<dbReference type="GO" id="GO:0005634">
    <property type="term" value="C:nucleus"/>
    <property type="evidence" value="ECO:0007669"/>
    <property type="project" value="TreeGrafter"/>
</dbReference>
<evidence type="ECO:0000313" key="8">
    <source>
        <dbReference type="EMBL" id="QHT78478.1"/>
    </source>
</evidence>
<dbReference type="EC" id="2.1.1.56" evidence="1"/>
<feature type="compositionally biased region" description="Basic and acidic residues" evidence="6">
    <location>
        <begin position="1190"/>
        <end position="1201"/>
    </location>
</feature>
<proteinExistence type="predicted"/>
<reference evidence="8" key="1">
    <citation type="journal article" date="2020" name="Nature">
        <title>Giant virus diversity and host interactions through global metagenomics.</title>
        <authorList>
            <person name="Schulz F."/>
            <person name="Roux S."/>
            <person name="Paez-Espino D."/>
            <person name="Jungbluth S."/>
            <person name="Walsh D.A."/>
            <person name="Denef V.J."/>
            <person name="McMahon K.D."/>
            <person name="Konstantinidis K.T."/>
            <person name="Eloe-Fadrosh E.A."/>
            <person name="Kyrpides N.C."/>
            <person name="Woyke T."/>
        </authorList>
    </citation>
    <scope>NUCLEOTIDE SEQUENCE</scope>
    <source>
        <strain evidence="8">GVMAG-M-3300023179-91</strain>
    </source>
</reference>
<dbReference type="Pfam" id="PF03291">
    <property type="entry name" value="mRNA_G-N7_MeTrfase"/>
    <property type="match status" value="1"/>
</dbReference>
<organism evidence="8">
    <name type="scientific">viral metagenome</name>
    <dbReference type="NCBI Taxonomy" id="1070528"/>
    <lineage>
        <taxon>unclassified sequences</taxon>
        <taxon>metagenomes</taxon>
        <taxon>organismal metagenomes</taxon>
    </lineage>
</organism>
<keyword evidence="4" id="KW-0949">S-adenosyl-L-methionine</keyword>
<keyword evidence="5" id="KW-0694">RNA-binding</keyword>
<dbReference type="Gene3D" id="3.40.50.150">
    <property type="entry name" value="Vaccinia Virus protein VP39"/>
    <property type="match status" value="1"/>
</dbReference>
<dbReference type="InterPro" id="IPR001339">
    <property type="entry name" value="mRNA_cap_enzyme_adenylation"/>
</dbReference>
<dbReference type="Gene3D" id="2.40.50.140">
    <property type="entry name" value="Nucleic acid-binding proteins"/>
    <property type="match status" value="1"/>
</dbReference>
<evidence type="ECO:0000256" key="2">
    <source>
        <dbReference type="ARBA" id="ARBA00022603"/>
    </source>
</evidence>
<feature type="compositionally biased region" description="Basic residues" evidence="6">
    <location>
        <begin position="1202"/>
        <end position="1214"/>
    </location>
</feature>
<dbReference type="AlphaFoldDB" id="A0A6C0HD20"/>
<dbReference type="SUPFAM" id="SSF56091">
    <property type="entry name" value="DNA ligase/mRNA capping enzyme, catalytic domain"/>
    <property type="match status" value="1"/>
</dbReference>
<evidence type="ECO:0000256" key="4">
    <source>
        <dbReference type="ARBA" id="ARBA00022691"/>
    </source>
</evidence>
<evidence type="ECO:0000256" key="3">
    <source>
        <dbReference type="ARBA" id="ARBA00022679"/>
    </source>
</evidence>
<protein>
    <recommendedName>
        <fullName evidence="1">mRNA (guanine-N(7))-methyltransferase</fullName>
        <ecNumber evidence="1">2.1.1.56</ecNumber>
    </recommendedName>
</protein>
<dbReference type="InterPro" id="IPR029063">
    <property type="entry name" value="SAM-dependent_MTases_sf"/>
</dbReference>
<evidence type="ECO:0000256" key="5">
    <source>
        <dbReference type="ARBA" id="ARBA00022884"/>
    </source>
</evidence>
<evidence type="ECO:0000259" key="7">
    <source>
        <dbReference type="PROSITE" id="PS51562"/>
    </source>
</evidence>
<keyword evidence="2" id="KW-0489">Methyltransferase</keyword>
<evidence type="ECO:0000256" key="6">
    <source>
        <dbReference type="SAM" id="MobiDB-lite"/>
    </source>
</evidence>
<dbReference type="PROSITE" id="PS51562">
    <property type="entry name" value="RNA_CAP0_MT"/>
    <property type="match status" value="1"/>
</dbReference>
<feature type="region of interest" description="Disordered" evidence="6">
    <location>
        <begin position="1"/>
        <end position="29"/>
    </location>
</feature>
<keyword evidence="3" id="KW-0808">Transferase</keyword>
<dbReference type="InterPro" id="IPR039753">
    <property type="entry name" value="RG7MT1"/>
</dbReference>
<dbReference type="SUPFAM" id="SSF53335">
    <property type="entry name" value="S-adenosyl-L-methionine-dependent methyltransferases"/>
    <property type="match status" value="1"/>
</dbReference>
<dbReference type="InterPro" id="IPR004971">
    <property type="entry name" value="mRNA_G-N7_MeTrfase_dom"/>
</dbReference>
<feature type="compositionally biased region" description="Basic and acidic residues" evidence="6">
    <location>
        <begin position="9"/>
        <end position="27"/>
    </location>
</feature>
<feature type="region of interest" description="Disordered" evidence="6">
    <location>
        <begin position="1190"/>
        <end position="1214"/>
    </location>
</feature>